<gene>
    <name evidence="2" type="ORF">ABZ921_37615</name>
</gene>
<name>A0ABV3BZC0_9ACTN</name>
<protein>
    <submittedName>
        <fullName evidence="2">Uncharacterized protein</fullName>
    </submittedName>
</protein>
<keyword evidence="3" id="KW-1185">Reference proteome</keyword>
<dbReference type="RefSeq" id="WP_359357499.1">
    <property type="nucleotide sequence ID" value="NZ_JBEYXV010000026.1"/>
</dbReference>
<feature type="region of interest" description="Disordered" evidence="1">
    <location>
        <begin position="99"/>
        <end position="122"/>
    </location>
</feature>
<comment type="caution">
    <text evidence="2">The sequence shown here is derived from an EMBL/GenBank/DDBJ whole genome shotgun (WGS) entry which is preliminary data.</text>
</comment>
<evidence type="ECO:0000256" key="1">
    <source>
        <dbReference type="SAM" id="MobiDB-lite"/>
    </source>
</evidence>
<feature type="compositionally biased region" description="Basic and acidic residues" evidence="1">
    <location>
        <begin position="101"/>
        <end position="122"/>
    </location>
</feature>
<organism evidence="2 3">
    <name type="scientific">Streptomyces atriruber</name>
    <dbReference type="NCBI Taxonomy" id="545121"/>
    <lineage>
        <taxon>Bacteria</taxon>
        <taxon>Bacillati</taxon>
        <taxon>Actinomycetota</taxon>
        <taxon>Actinomycetes</taxon>
        <taxon>Kitasatosporales</taxon>
        <taxon>Streptomycetaceae</taxon>
        <taxon>Streptomyces</taxon>
    </lineage>
</organism>
<dbReference type="Proteomes" id="UP001551176">
    <property type="component" value="Unassembled WGS sequence"/>
</dbReference>
<sequence length="264" mass="29400">MLEAAEILAIALSVTGAALLRGQIDGRVAGDSEQRDRARQGLTALRNGFLKRTTFGTWTNWLDQHLGPIADTQPDMMPGLRNALRGSGRTPGILVDLRSLQNERNRTSHGDKPRSPQESALRMDEFRPQLERALAKARFLSDAPWLLTISCSYRPRPRAFEVAMQRVMGDHPDFEPQSFTWAEPVANDTLYLLSSEGPLTLAPLVASLLCDQCRQMEICYVSSLDRRTGTAVFKSFARGHEISAPELGEEIHMLSDDRRNDASP</sequence>
<evidence type="ECO:0000313" key="3">
    <source>
        <dbReference type="Proteomes" id="UP001551176"/>
    </source>
</evidence>
<dbReference type="EMBL" id="JBEYXV010000026">
    <property type="protein sequence ID" value="MEU6826365.1"/>
    <property type="molecule type" value="Genomic_DNA"/>
</dbReference>
<accession>A0ABV3BZC0</accession>
<evidence type="ECO:0000313" key="2">
    <source>
        <dbReference type="EMBL" id="MEU6826365.1"/>
    </source>
</evidence>
<reference evidence="2 3" key="1">
    <citation type="submission" date="2024-06" db="EMBL/GenBank/DDBJ databases">
        <title>The Natural Products Discovery Center: Release of the First 8490 Sequenced Strains for Exploring Actinobacteria Biosynthetic Diversity.</title>
        <authorList>
            <person name="Kalkreuter E."/>
            <person name="Kautsar S.A."/>
            <person name="Yang D."/>
            <person name="Bader C.D."/>
            <person name="Teijaro C.N."/>
            <person name="Fluegel L."/>
            <person name="Davis C.M."/>
            <person name="Simpson J.R."/>
            <person name="Lauterbach L."/>
            <person name="Steele A.D."/>
            <person name="Gui C."/>
            <person name="Meng S."/>
            <person name="Li G."/>
            <person name="Viehrig K."/>
            <person name="Ye F."/>
            <person name="Su P."/>
            <person name="Kiefer A.F."/>
            <person name="Nichols A."/>
            <person name="Cepeda A.J."/>
            <person name="Yan W."/>
            <person name="Fan B."/>
            <person name="Jiang Y."/>
            <person name="Adhikari A."/>
            <person name="Zheng C.-J."/>
            <person name="Schuster L."/>
            <person name="Cowan T.M."/>
            <person name="Smanski M.J."/>
            <person name="Chevrette M.G."/>
            <person name="De Carvalho L.P.S."/>
            <person name="Shen B."/>
        </authorList>
    </citation>
    <scope>NUCLEOTIDE SEQUENCE [LARGE SCALE GENOMIC DNA]</scope>
    <source>
        <strain evidence="2 3">NPDC046838</strain>
    </source>
</reference>
<proteinExistence type="predicted"/>